<dbReference type="Proteomes" id="UP001159363">
    <property type="component" value="Chromosome 9"/>
</dbReference>
<sequence length="209" mass="23327">MSGSQSGRSIFRRSASASSVLHEILALRLSASACGGEEEEEVFVYYETRWQPQRLTLPRLRLIFIVSSALVQNLLQMPRRAEQKDYQKIHGRGCDASQVERDRCGVMVILFASHQGEPGSIPGGAASGLSHVGTVPDDAAGRWVFSGISRFPAPSFRRRSRVTSLYPHQLSSPRFKSRPNLFIHSKCGNRKVDSRSFTTSLYEQRDQGE</sequence>
<protein>
    <submittedName>
        <fullName evidence="1">Uncharacterized protein</fullName>
    </submittedName>
</protein>
<keyword evidence="2" id="KW-1185">Reference proteome</keyword>
<organism evidence="1 2">
    <name type="scientific">Dryococelus australis</name>
    <dbReference type="NCBI Taxonomy" id="614101"/>
    <lineage>
        <taxon>Eukaryota</taxon>
        <taxon>Metazoa</taxon>
        <taxon>Ecdysozoa</taxon>
        <taxon>Arthropoda</taxon>
        <taxon>Hexapoda</taxon>
        <taxon>Insecta</taxon>
        <taxon>Pterygota</taxon>
        <taxon>Neoptera</taxon>
        <taxon>Polyneoptera</taxon>
        <taxon>Phasmatodea</taxon>
        <taxon>Verophasmatodea</taxon>
        <taxon>Anareolatae</taxon>
        <taxon>Phasmatidae</taxon>
        <taxon>Eurycanthinae</taxon>
        <taxon>Dryococelus</taxon>
    </lineage>
</organism>
<name>A0ABQ9GR56_9NEOP</name>
<comment type="caution">
    <text evidence="1">The sequence shown here is derived from an EMBL/GenBank/DDBJ whole genome shotgun (WGS) entry which is preliminary data.</text>
</comment>
<gene>
    <name evidence="1" type="ORF">PR048_025336</name>
</gene>
<dbReference type="EMBL" id="JARBHB010000010">
    <property type="protein sequence ID" value="KAJ8874476.1"/>
    <property type="molecule type" value="Genomic_DNA"/>
</dbReference>
<reference evidence="1 2" key="1">
    <citation type="submission" date="2023-02" db="EMBL/GenBank/DDBJ databases">
        <title>LHISI_Scaffold_Assembly.</title>
        <authorList>
            <person name="Stuart O.P."/>
            <person name="Cleave R."/>
            <person name="Magrath M.J.L."/>
            <person name="Mikheyev A.S."/>
        </authorList>
    </citation>
    <scope>NUCLEOTIDE SEQUENCE [LARGE SCALE GENOMIC DNA]</scope>
    <source>
        <strain evidence="1">Daus_M_001</strain>
        <tissue evidence="1">Leg muscle</tissue>
    </source>
</reference>
<proteinExistence type="predicted"/>
<evidence type="ECO:0000313" key="1">
    <source>
        <dbReference type="EMBL" id="KAJ8874476.1"/>
    </source>
</evidence>
<evidence type="ECO:0000313" key="2">
    <source>
        <dbReference type="Proteomes" id="UP001159363"/>
    </source>
</evidence>
<accession>A0ABQ9GR56</accession>